<organism evidence="2 3">
    <name type="scientific">Flavobacterium cupriresistens</name>
    <dbReference type="NCBI Taxonomy" id="2893885"/>
    <lineage>
        <taxon>Bacteria</taxon>
        <taxon>Pseudomonadati</taxon>
        <taxon>Bacteroidota</taxon>
        <taxon>Flavobacteriia</taxon>
        <taxon>Flavobacteriales</taxon>
        <taxon>Flavobacteriaceae</taxon>
        <taxon>Flavobacterium</taxon>
    </lineage>
</organism>
<dbReference type="GO" id="GO:0016787">
    <property type="term" value="F:hydrolase activity"/>
    <property type="evidence" value="ECO:0007669"/>
    <property type="project" value="UniProtKB-KW"/>
</dbReference>
<gene>
    <name evidence="2" type="ORF">SGQ83_05480</name>
</gene>
<feature type="domain" description="AB hydrolase-1" evidence="1">
    <location>
        <begin position="22"/>
        <end position="126"/>
    </location>
</feature>
<dbReference type="Pfam" id="PF00561">
    <property type="entry name" value="Abhydrolase_1"/>
    <property type="match status" value="1"/>
</dbReference>
<name>A0ABU4RBH6_9FLAO</name>
<dbReference type="RefSeq" id="WP_230004684.1">
    <property type="nucleotide sequence ID" value="NZ_CP087134.1"/>
</dbReference>
<dbReference type="Proteomes" id="UP001273350">
    <property type="component" value="Unassembled WGS sequence"/>
</dbReference>
<sequence>MLLNINGKSLYAEYVNDLENRPTLVFLHDSLGCTELWRDFPEKMAKASQCNLLVYDRLGYGKSEVMSSSSRPVNYLELEADILNELLENLEIDNAILFGHSDGGSIALIAAAKYGDRIKSIICEAAHIFVEDITLIGIYKAMEAYNTTNLPQRLQKYHEDKTDMVFKGWAETWISDDFRTWNIEYLLPGISCPVLFVQGENDEYGSLEQVNKTLDLVSGKAEKFIIPNVYHTPHKEVPEMVLNRVVAFIQLLT</sequence>
<dbReference type="InterPro" id="IPR000073">
    <property type="entry name" value="AB_hydrolase_1"/>
</dbReference>
<dbReference type="SUPFAM" id="SSF53474">
    <property type="entry name" value="alpha/beta-Hydrolases"/>
    <property type="match status" value="1"/>
</dbReference>
<keyword evidence="3" id="KW-1185">Reference proteome</keyword>
<proteinExistence type="predicted"/>
<dbReference type="InterPro" id="IPR029058">
    <property type="entry name" value="AB_hydrolase_fold"/>
</dbReference>
<reference evidence="2 3" key="1">
    <citation type="submission" date="2023-11" db="EMBL/GenBank/DDBJ databases">
        <title>Unpublished Manusciprt.</title>
        <authorList>
            <person name="Saticioglu I.B."/>
            <person name="Ay H."/>
            <person name="Ajmi N."/>
            <person name="Altun S."/>
            <person name="Duman M."/>
        </authorList>
    </citation>
    <scope>NUCLEOTIDE SEQUENCE [LARGE SCALE GENOMIC DNA]</scope>
    <source>
        <strain evidence="2 3">Fl-318</strain>
    </source>
</reference>
<evidence type="ECO:0000259" key="1">
    <source>
        <dbReference type="Pfam" id="PF00561"/>
    </source>
</evidence>
<keyword evidence="2" id="KW-0378">Hydrolase</keyword>
<dbReference type="PANTHER" id="PTHR43689:SF8">
    <property type="entry name" value="ALPHA_BETA-HYDROLASES SUPERFAMILY PROTEIN"/>
    <property type="match status" value="1"/>
</dbReference>
<dbReference type="PANTHER" id="PTHR43689">
    <property type="entry name" value="HYDROLASE"/>
    <property type="match status" value="1"/>
</dbReference>
<evidence type="ECO:0000313" key="3">
    <source>
        <dbReference type="Proteomes" id="UP001273350"/>
    </source>
</evidence>
<protein>
    <submittedName>
        <fullName evidence="2">Alpha/beta hydrolase</fullName>
    </submittedName>
</protein>
<dbReference type="Gene3D" id="3.40.50.1820">
    <property type="entry name" value="alpha/beta hydrolase"/>
    <property type="match status" value="1"/>
</dbReference>
<comment type="caution">
    <text evidence="2">The sequence shown here is derived from an EMBL/GenBank/DDBJ whole genome shotgun (WGS) entry which is preliminary data.</text>
</comment>
<evidence type="ECO:0000313" key="2">
    <source>
        <dbReference type="EMBL" id="MDX6188790.1"/>
    </source>
</evidence>
<accession>A0ABU4RBH6</accession>
<dbReference type="EMBL" id="JAWXVI010000003">
    <property type="protein sequence ID" value="MDX6188790.1"/>
    <property type="molecule type" value="Genomic_DNA"/>
</dbReference>